<evidence type="ECO:0000313" key="3">
    <source>
        <dbReference type="Proteomes" id="UP000254161"/>
    </source>
</evidence>
<name>A0A381F3T6_CAMUP</name>
<reference evidence="2 3" key="1">
    <citation type="submission" date="2018-06" db="EMBL/GenBank/DDBJ databases">
        <authorList>
            <consortium name="Pathogen Informatics"/>
            <person name="Doyle S."/>
        </authorList>
    </citation>
    <scope>NUCLEOTIDE SEQUENCE [LARGE SCALE GENOMIC DNA]</scope>
    <source>
        <strain evidence="2 3">NCTC12264</strain>
    </source>
</reference>
<dbReference type="InterPro" id="IPR036515">
    <property type="entry name" value="Transposase_17_sf"/>
</dbReference>
<dbReference type="GO" id="GO:0003677">
    <property type="term" value="F:DNA binding"/>
    <property type="evidence" value="ECO:0007669"/>
    <property type="project" value="InterPro"/>
</dbReference>
<dbReference type="InterPro" id="IPR002686">
    <property type="entry name" value="Transposase_17"/>
</dbReference>
<dbReference type="EMBL" id="UFUZ01000002">
    <property type="protein sequence ID" value="SUX41148.1"/>
    <property type="molecule type" value="Genomic_DNA"/>
</dbReference>
<dbReference type="Proteomes" id="UP000254161">
    <property type="component" value="Unassembled WGS sequence"/>
</dbReference>
<organism evidence="2 3">
    <name type="scientific">Campylobacter upsaliensis</name>
    <dbReference type="NCBI Taxonomy" id="28080"/>
    <lineage>
        <taxon>Bacteria</taxon>
        <taxon>Pseudomonadati</taxon>
        <taxon>Campylobacterota</taxon>
        <taxon>Epsilonproteobacteria</taxon>
        <taxon>Campylobacterales</taxon>
        <taxon>Campylobacteraceae</taxon>
        <taxon>Campylobacter</taxon>
    </lineage>
</organism>
<proteinExistence type="predicted"/>
<evidence type="ECO:0000313" key="2">
    <source>
        <dbReference type="EMBL" id="SUX41148.1"/>
    </source>
</evidence>
<gene>
    <name evidence="2" type="ORF">NCTC12264_01966</name>
</gene>
<protein>
    <recommendedName>
        <fullName evidence="1">Transposase IS200-like domain-containing protein</fullName>
    </recommendedName>
</protein>
<dbReference type="AlphaFoldDB" id="A0A381F3T6"/>
<dbReference type="Gene3D" id="3.30.70.1290">
    <property type="entry name" value="Transposase IS200-like"/>
    <property type="match status" value="1"/>
</dbReference>
<accession>A0A381F3T6</accession>
<sequence>MNCYRRLGGILNLKKFLIIFLNEIKNITSKIYYNNAMNIEYDKNLHSVFLLQYHFILVVKYRKKVINNKICDRLKVYLIAKGHFLLLSMKRLVQMEK</sequence>
<dbReference type="GO" id="GO:0006313">
    <property type="term" value="P:DNA transposition"/>
    <property type="evidence" value="ECO:0007669"/>
    <property type="project" value="InterPro"/>
</dbReference>
<dbReference type="SUPFAM" id="SSF143422">
    <property type="entry name" value="Transposase IS200-like"/>
    <property type="match status" value="1"/>
</dbReference>
<dbReference type="Pfam" id="PF01797">
    <property type="entry name" value="Y1_Tnp"/>
    <property type="match status" value="1"/>
</dbReference>
<feature type="domain" description="Transposase IS200-like" evidence="1">
    <location>
        <begin position="47"/>
        <end position="78"/>
    </location>
</feature>
<evidence type="ECO:0000259" key="1">
    <source>
        <dbReference type="Pfam" id="PF01797"/>
    </source>
</evidence>
<dbReference type="GO" id="GO:0004803">
    <property type="term" value="F:transposase activity"/>
    <property type="evidence" value="ECO:0007669"/>
    <property type="project" value="InterPro"/>
</dbReference>